<evidence type="ECO:0000313" key="3">
    <source>
        <dbReference type="Proteomes" id="UP000216004"/>
    </source>
</evidence>
<comment type="caution">
    <text evidence="2">The sequence shown here is derived from an EMBL/GenBank/DDBJ whole genome shotgun (WGS) entry which is preliminary data.</text>
</comment>
<keyword evidence="1" id="KW-0812">Transmembrane</keyword>
<name>A0A261EQ46_9BIFI</name>
<gene>
    <name evidence="2" type="ORF">BOCO_1209</name>
</gene>
<feature type="transmembrane region" description="Helical" evidence="1">
    <location>
        <begin position="28"/>
        <end position="51"/>
    </location>
</feature>
<accession>A0A261EQ46</accession>
<evidence type="ECO:0000313" key="2">
    <source>
        <dbReference type="EMBL" id="OZG48973.1"/>
    </source>
</evidence>
<evidence type="ECO:0000256" key="1">
    <source>
        <dbReference type="SAM" id="Phobius"/>
    </source>
</evidence>
<feature type="transmembrane region" description="Helical" evidence="1">
    <location>
        <begin position="217"/>
        <end position="238"/>
    </location>
</feature>
<feature type="transmembrane region" description="Helical" evidence="1">
    <location>
        <begin position="58"/>
        <end position="81"/>
    </location>
</feature>
<proteinExistence type="predicted"/>
<keyword evidence="3" id="KW-1185">Reference proteome</keyword>
<dbReference type="AlphaFoldDB" id="A0A261EQ46"/>
<organism evidence="2 3">
    <name type="scientific">Bombiscardovia coagulans</name>
    <dbReference type="NCBI Taxonomy" id="686666"/>
    <lineage>
        <taxon>Bacteria</taxon>
        <taxon>Bacillati</taxon>
        <taxon>Actinomycetota</taxon>
        <taxon>Actinomycetes</taxon>
        <taxon>Bifidobacteriales</taxon>
        <taxon>Bifidobacteriaceae</taxon>
        <taxon>Bombiscardovia</taxon>
    </lineage>
</organism>
<sequence length="255" mass="27183">MISLLIRTLSTANVSRQSSMLFADVKTVLVSVIVTPVLDIIFSVLLGASLASPNLIRIAYAGTIISIAMTTCTAMCTTVSFDKDQGIIQDVLSRRVFDGAYWIGISIPAAFAGLSTGIVSILGILLVDPIHDIQTFHRITALFPSGIAAGILLGVFVAGLGLPLKDSYAALNTITPLIPITAGVVVPLRFYPDWIHPLLNVLPLSTSVEAIQNTNSWYIVLLREVCIGVAFAGVGILASRYATISLRKGTLREMN</sequence>
<feature type="transmembrane region" description="Helical" evidence="1">
    <location>
        <begin position="101"/>
        <end position="127"/>
    </location>
</feature>
<dbReference type="Proteomes" id="UP000216004">
    <property type="component" value="Unassembled WGS sequence"/>
</dbReference>
<keyword evidence="1" id="KW-0472">Membrane</keyword>
<keyword evidence="1" id="KW-1133">Transmembrane helix</keyword>
<protein>
    <submittedName>
        <fullName evidence="2">ABC-2 type transporter</fullName>
    </submittedName>
</protein>
<dbReference type="EMBL" id="MWWS01000007">
    <property type="protein sequence ID" value="OZG48973.1"/>
    <property type="molecule type" value="Genomic_DNA"/>
</dbReference>
<feature type="transmembrane region" description="Helical" evidence="1">
    <location>
        <begin position="139"/>
        <end position="162"/>
    </location>
</feature>
<reference evidence="2 3" key="1">
    <citation type="journal article" date="2017" name="BMC Genomics">
        <title>Comparative genomic and phylogenomic analyses of the Bifidobacteriaceae family.</title>
        <authorList>
            <person name="Lugli G.A."/>
            <person name="Milani C."/>
            <person name="Turroni F."/>
            <person name="Duranti S."/>
            <person name="Mancabelli L."/>
            <person name="Mangifesta M."/>
            <person name="Ferrario C."/>
            <person name="Modesto M."/>
            <person name="Mattarelli P."/>
            <person name="Jiri K."/>
            <person name="van Sinderen D."/>
            <person name="Ventura M."/>
        </authorList>
    </citation>
    <scope>NUCLEOTIDE SEQUENCE [LARGE SCALE GENOMIC DNA]</scope>
    <source>
        <strain evidence="2 3">DSM 22924</strain>
    </source>
</reference>